<organism evidence="1 2">
    <name type="scientific">Septoria linicola</name>
    <dbReference type="NCBI Taxonomy" id="215465"/>
    <lineage>
        <taxon>Eukaryota</taxon>
        <taxon>Fungi</taxon>
        <taxon>Dikarya</taxon>
        <taxon>Ascomycota</taxon>
        <taxon>Pezizomycotina</taxon>
        <taxon>Dothideomycetes</taxon>
        <taxon>Dothideomycetidae</taxon>
        <taxon>Mycosphaerellales</taxon>
        <taxon>Mycosphaerellaceae</taxon>
        <taxon>Septoria</taxon>
    </lineage>
</organism>
<accession>A0A9Q9ELL6</accession>
<evidence type="ECO:0000313" key="1">
    <source>
        <dbReference type="EMBL" id="USW55906.1"/>
    </source>
</evidence>
<sequence length="431" mass="49010">MDSLSTLSTEMLEHIARFINEGDILALRQTSRTVDSKVFNVFADTFLSSRDCFVLDPKRLRNLKAIVSSPSMVRRLRSLTLTVHPLPVEPSMIQLAARKDQDHCMDQLDEFELLCDRMYERYYNFMDKPLVVSILRTLKTTGSCTLVLDLTSYRGCMRAGPRMVETVYHDLYHAVVYEAGHEIEFIEMDDHLGVEVATARTTELPSLQSLSGLSLCLRTGFCEDSARRPYVLPCTRNFGACQELLRSTAKLQYLELTDMSTAIMRYSQQTLQADMVNFATVLLVRPLVHLQTLNLFGVNLFERTLSTVLSYCAPTIAQLNFEDVLLNSTSWQNIFLQLRSTCHRLDHLRLRQVSASAVHGGFQLMFGARRRSALTEVMWESCEYEFLTEGHQGEYSEAMHDAMVVKTPTSVHNTLALLAYQGCNYVGPLFC</sequence>
<gene>
    <name evidence="1" type="ORF">Slin15195_G092250</name>
</gene>
<name>A0A9Q9ELL6_9PEZI</name>
<keyword evidence="2" id="KW-1185">Reference proteome</keyword>
<reference evidence="1" key="1">
    <citation type="submission" date="2022-06" db="EMBL/GenBank/DDBJ databases">
        <title>Complete genome sequences of two strains of the flax pathogen Septoria linicola.</title>
        <authorList>
            <person name="Lapalu N."/>
            <person name="Simon A."/>
            <person name="Demenou B."/>
            <person name="Paumier D."/>
            <person name="Guillot M.-P."/>
            <person name="Gout L."/>
            <person name="Valade R."/>
        </authorList>
    </citation>
    <scope>NUCLEOTIDE SEQUENCE</scope>
    <source>
        <strain evidence="1">SE15195</strain>
    </source>
</reference>
<dbReference type="SUPFAM" id="SSF52047">
    <property type="entry name" value="RNI-like"/>
    <property type="match status" value="1"/>
</dbReference>
<evidence type="ECO:0000313" key="2">
    <source>
        <dbReference type="Proteomes" id="UP001056384"/>
    </source>
</evidence>
<dbReference type="EMBL" id="CP099425">
    <property type="protein sequence ID" value="USW55906.1"/>
    <property type="molecule type" value="Genomic_DNA"/>
</dbReference>
<evidence type="ECO:0008006" key="3">
    <source>
        <dbReference type="Google" id="ProtNLM"/>
    </source>
</evidence>
<dbReference type="Proteomes" id="UP001056384">
    <property type="component" value="Chromosome 8"/>
</dbReference>
<dbReference type="AlphaFoldDB" id="A0A9Q9ELL6"/>
<protein>
    <recommendedName>
        <fullName evidence="3">F-box domain-containing protein</fullName>
    </recommendedName>
</protein>
<proteinExistence type="predicted"/>